<dbReference type="Gene3D" id="1.10.287.130">
    <property type="match status" value="1"/>
</dbReference>
<dbReference type="GO" id="GO:0005886">
    <property type="term" value="C:plasma membrane"/>
    <property type="evidence" value="ECO:0007669"/>
    <property type="project" value="UniProtKB-ARBA"/>
</dbReference>
<evidence type="ECO:0000256" key="6">
    <source>
        <dbReference type="SAM" id="Phobius"/>
    </source>
</evidence>
<evidence type="ECO:0000256" key="4">
    <source>
        <dbReference type="ARBA" id="ARBA00022679"/>
    </source>
</evidence>
<dbReference type="InterPro" id="IPR013656">
    <property type="entry name" value="PAS_4"/>
</dbReference>
<evidence type="ECO:0000256" key="2">
    <source>
        <dbReference type="ARBA" id="ARBA00012438"/>
    </source>
</evidence>
<keyword evidence="6" id="KW-0472">Membrane</keyword>
<dbReference type="Gene3D" id="3.30.450.20">
    <property type="entry name" value="PAS domain"/>
    <property type="match status" value="4"/>
</dbReference>
<dbReference type="InterPro" id="IPR001610">
    <property type="entry name" value="PAC"/>
</dbReference>
<dbReference type="InterPro" id="IPR036890">
    <property type="entry name" value="HATPase_C_sf"/>
</dbReference>
<evidence type="ECO:0000259" key="7">
    <source>
        <dbReference type="PROSITE" id="PS50109"/>
    </source>
</evidence>
<dbReference type="SUPFAM" id="SSF55785">
    <property type="entry name" value="PYP-like sensor domain (PAS domain)"/>
    <property type="match status" value="4"/>
</dbReference>
<dbReference type="PROSITE" id="PS50109">
    <property type="entry name" value="HIS_KIN"/>
    <property type="match status" value="1"/>
</dbReference>
<evidence type="ECO:0000256" key="3">
    <source>
        <dbReference type="ARBA" id="ARBA00022553"/>
    </source>
</evidence>
<dbReference type="SUPFAM" id="SSF55874">
    <property type="entry name" value="ATPase domain of HSP90 chaperone/DNA topoisomerase II/histidine kinase"/>
    <property type="match status" value="1"/>
</dbReference>
<feature type="domain" description="PAC" evidence="9">
    <location>
        <begin position="603"/>
        <end position="655"/>
    </location>
</feature>
<keyword evidence="4" id="KW-0808">Transferase</keyword>
<gene>
    <name evidence="10" type="ORF">sS8_4850</name>
</gene>
<feature type="domain" description="PAC" evidence="9">
    <location>
        <begin position="726"/>
        <end position="779"/>
    </location>
</feature>
<dbReference type="FunFam" id="3.30.450.20:FF:000099">
    <property type="entry name" value="Sensory box sensor histidine kinase"/>
    <property type="match status" value="1"/>
</dbReference>
<feature type="domain" description="PAC" evidence="9">
    <location>
        <begin position="460"/>
        <end position="512"/>
    </location>
</feature>
<dbReference type="InterPro" id="IPR035965">
    <property type="entry name" value="PAS-like_dom_sf"/>
</dbReference>
<dbReference type="NCBIfam" id="TIGR00229">
    <property type="entry name" value="sensory_box"/>
    <property type="match status" value="4"/>
</dbReference>
<dbReference type="InterPro" id="IPR005467">
    <property type="entry name" value="His_kinase_dom"/>
</dbReference>
<dbReference type="Gene3D" id="3.30.565.10">
    <property type="entry name" value="Histidine kinase-like ATPase, C-terminal domain"/>
    <property type="match status" value="1"/>
</dbReference>
<feature type="domain" description="PAS" evidence="8">
    <location>
        <begin position="387"/>
        <end position="457"/>
    </location>
</feature>
<evidence type="ECO:0000259" key="8">
    <source>
        <dbReference type="PROSITE" id="PS50112"/>
    </source>
</evidence>
<name>A0A250KYL3_9GAMM</name>
<dbReference type="Pfam" id="PF08447">
    <property type="entry name" value="PAS_3"/>
    <property type="match status" value="2"/>
</dbReference>
<dbReference type="InterPro" id="IPR004358">
    <property type="entry name" value="Sig_transdc_His_kin-like_C"/>
</dbReference>
<evidence type="ECO:0000313" key="11">
    <source>
        <dbReference type="Proteomes" id="UP000266313"/>
    </source>
</evidence>
<evidence type="ECO:0000256" key="5">
    <source>
        <dbReference type="ARBA" id="ARBA00022777"/>
    </source>
</evidence>
<dbReference type="InterPro" id="IPR013655">
    <property type="entry name" value="PAS_fold_3"/>
</dbReference>
<dbReference type="InterPro" id="IPR000700">
    <property type="entry name" value="PAS-assoc_C"/>
</dbReference>
<dbReference type="EMBL" id="AP017928">
    <property type="protein sequence ID" value="BBA36773.1"/>
    <property type="molecule type" value="Genomic_DNA"/>
</dbReference>
<dbReference type="InterPro" id="IPR003594">
    <property type="entry name" value="HATPase_dom"/>
</dbReference>
<dbReference type="FunFam" id="3.30.565.10:FF:000006">
    <property type="entry name" value="Sensor histidine kinase WalK"/>
    <property type="match status" value="1"/>
</dbReference>
<dbReference type="PANTHER" id="PTHR43304:SF1">
    <property type="entry name" value="PAC DOMAIN-CONTAINING PROTEIN"/>
    <property type="match status" value="1"/>
</dbReference>
<dbReference type="Gene3D" id="3.30.450.40">
    <property type="match status" value="2"/>
</dbReference>
<dbReference type="SMART" id="SM00387">
    <property type="entry name" value="HATPase_c"/>
    <property type="match status" value="1"/>
</dbReference>
<dbReference type="CDD" id="cd00075">
    <property type="entry name" value="HATPase"/>
    <property type="match status" value="1"/>
</dbReference>
<dbReference type="Proteomes" id="UP000266313">
    <property type="component" value="Chromosome"/>
</dbReference>
<evidence type="ECO:0000313" key="10">
    <source>
        <dbReference type="EMBL" id="BBA36773.1"/>
    </source>
</evidence>
<dbReference type="Pfam" id="PF00512">
    <property type="entry name" value="HisKA"/>
    <property type="match status" value="1"/>
</dbReference>
<dbReference type="Pfam" id="PF08448">
    <property type="entry name" value="PAS_4"/>
    <property type="match status" value="2"/>
</dbReference>
<feature type="domain" description="Histidine kinase" evidence="7">
    <location>
        <begin position="970"/>
        <end position="1188"/>
    </location>
</feature>
<dbReference type="InterPro" id="IPR036097">
    <property type="entry name" value="HisK_dim/P_sf"/>
</dbReference>
<keyword evidence="11" id="KW-1185">Reference proteome</keyword>
<dbReference type="InterPro" id="IPR003661">
    <property type="entry name" value="HisK_dim/P_dom"/>
</dbReference>
<sequence>MGAGFAATGLSVAASISLLAFLSDAMTVSNSAQSLRLALLFTIGAVLSCGISRLRKSEQRAFKAVLEQQFLLDQALAERRPLEAALHERDHLLELSQKIVQVASFEADLAQNGRHRVSSQWYRIYGVTPETFQHSCNAWLNMVHPDDRDTVKSEVEAVVAGQIPEFSSEFRIVRQSDLTVRWIELRASIRYDTEGRPVHMSGSNIDITERKQAEQTMAASEQRFKLLAETSARLLAADEPRSIIEDLCRAVMRHLGCDCFFNFLLDDAGGTFRLNAWAGFSAEEIRDLECLDCSRTCRGFGIGGRESTDDTVPPAPRPCITRARSYGLRACVCHPLLVQGRVIGTLLFGTKTRTAFTAEEVDLMKSVADQVAIAMQRIFDQRSLKASEARFRTILQAVPSLTMESDPDGNNTFVSERWCAYTGLSPEQSAGKGWLSALHSDDVPKVMSRWSKATCTGASFESQHRLRSADGSFRWFIARALPDRNTDGEIIRWTGSLTDVDDLVRTEEALRASEARALAANVQMRTIMQTARVAICVAHDPQCRLITGNTQAHQLLGVPDGENLAAKPEVNGTTPYRFFSNGREIPHHDLPMRRVLKTGEIVEDVELEIVRADGTRRFVLSAAAPLYDNAGRIRGATVTFLDITERKQIEIERQKFVSFADQSTEFIGMCDLEFHPFYINDAGLRLVGLDSLAQARRMPLKSFTFPEDQKFLFEEFFTRVQREGRTELEIRFRHFKTGAAIWMMCNVFHIRDANGEPAGFATVGRDITERKQAQQALAAANDRLAADLDAMTRLQAIGALFVREDGLPAVLDQIVQTAIAIAGAERGHVQLVDASSGQLRIVAQRGFEPDFVDFWHNALVGPGPWDAAMAWGKRVIVEDVTSSLIFKDPPELQAMLKAGARAVQSTPLLSRSGRPLGVISTHYGTPHRPNERALRLLDLLVRQTADIIERAQAEAALKEADLRKNEFIAMLGHELRNPLAPIRNAVHLIRKFDTPNPRMQWAQEVINRQVDHLTRLVDDLLDVSRIVQGKFKLQRTPVDLTALLSQTIEAAQPQFEARRHLFTVSLPKYPLRFEADPVRLTQMISNLLDNANKYTPDGGRIWLNVDHADNEVAISVRDNGEGIPGTLLPHLFDVFTQSERTLDRAQGGLGLGLTIVQKIAALHGGRVEVSSAGPGRGSEFIVRLPLGRCKGEMKTAPARNAQTA</sequence>
<dbReference type="Gene3D" id="2.10.70.100">
    <property type="match status" value="1"/>
</dbReference>
<dbReference type="GO" id="GO:0000155">
    <property type="term" value="F:phosphorelay sensor kinase activity"/>
    <property type="evidence" value="ECO:0007669"/>
    <property type="project" value="InterPro"/>
</dbReference>
<dbReference type="InterPro" id="IPR003018">
    <property type="entry name" value="GAF"/>
</dbReference>
<dbReference type="PRINTS" id="PR00344">
    <property type="entry name" value="BCTRLSENSOR"/>
</dbReference>
<keyword evidence="6" id="KW-1133">Transmembrane helix</keyword>
<protein>
    <recommendedName>
        <fullName evidence="2">histidine kinase</fullName>
        <ecNumber evidence="2">2.7.13.3</ecNumber>
    </recommendedName>
</protein>
<feature type="transmembrane region" description="Helical" evidence="6">
    <location>
        <begin position="35"/>
        <end position="54"/>
    </location>
</feature>
<dbReference type="PANTHER" id="PTHR43304">
    <property type="entry name" value="PHYTOCHROME-LIKE PROTEIN CPH1"/>
    <property type="match status" value="1"/>
</dbReference>
<evidence type="ECO:0000256" key="1">
    <source>
        <dbReference type="ARBA" id="ARBA00000085"/>
    </source>
</evidence>
<dbReference type="SMART" id="SM00086">
    <property type="entry name" value="PAC"/>
    <property type="match status" value="4"/>
</dbReference>
<keyword evidence="3" id="KW-0597">Phosphoprotein</keyword>
<organism evidence="10 11">
    <name type="scientific">Methylocaldum marinum</name>
    <dbReference type="NCBI Taxonomy" id="1432792"/>
    <lineage>
        <taxon>Bacteria</taxon>
        <taxon>Pseudomonadati</taxon>
        <taxon>Pseudomonadota</taxon>
        <taxon>Gammaproteobacteria</taxon>
        <taxon>Methylococcales</taxon>
        <taxon>Methylococcaceae</taxon>
        <taxon>Methylocaldum</taxon>
    </lineage>
</organism>
<keyword evidence="5" id="KW-0418">Kinase</keyword>
<reference evidence="10 11" key="1">
    <citation type="submission" date="2016-12" db="EMBL/GenBank/DDBJ databases">
        <title>Genome sequencing of Methylocaldum marinum.</title>
        <authorList>
            <person name="Takeuchi M."/>
            <person name="Kamagata Y."/>
            <person name="Hiraoka S."/>
            <person name="Oshima K."/>
            <person name="Hattori M."/>
            <person name="Iwasaki W."/>
        </authorList>
    </citation>
    <scope>NUCLEOTIDE SEQUENCE [LARGE SCALE GENOMIC DNA]</scope>
    <source>
        <strain evidence="10 11">S8</strain>
    </source>
</reference>
<dbReference type="Pfam" id="PF13185">
    <property type="entry name" value="GAF_2"/>
    <property type="match status" value="2"/>
</dbReference>
<dbReference type="AlphaFoldDB" id="A0A250KYL3"/>
<dbReference type="SMART" id="SM00091">
    <property type="entry name" value="PAS"/>
    <property type="match status" value="3"/>
</dbReference>
<dbReference type="SMART" id="SM00065">
    <property type="entry name" value="GAF"/>
    <property type="match status" value="2"/>
</dbReference>
<accession>A0A250KYL3</accession>
<dbReference type="EC" id="2.7.13.3" evidence="2"/>
<dbReference type="PROSITE" id="PS50112">
    <property type="entry name" value="PAS"/>
    <property type="match status" value="1"/>
</dbReference>
<evidence type="ECO:0000259" key="9">
    <source>
        <dbReference type="PROSITE" id="PS50113"/>
    </source>
</evidence>
<dbReference type="InterPro" id="IPR052162">
    <property type="entry name" value="Sensor_kinase/Photoreceptor"/>
</dbReference>
<dbReference type="SMART" id="SM00388">
    <property type="entry name" value="HisKA"/>
    <property type="match status" value="1"/>
</dbReference>
<feature type="domain" description="PAC" evidence="9">
    <location>
        <begin position="166"/>
        <end position="219"/>
    </location>
</feature>
<dbReference type="KEGG" id="mmai:sS8_4850"/>
<comment type="catalytic activity">
    <reaction evidence="1">
        <text>ATP + protein L-histidine = ADP + protein N-phospho-L-histidine.</text>
        <dbReference type="EC" id="2.7.13.3"/>
    </reaction>
</comment>
<dbReference type="SUPFAM" id="SSF55781">
    <property type="entry name" value="GAF domain-like"/>
    <property type="match status" value="2"/>
</dbReference>
<dbReference type="SUPFAM" id="SSF47384">
    <property type="entry name" value="Homodimeric domain of signal transducing histidine kinase"/>
    <property type="match status" value="1"/>
</dbReference>
<dbReference type="InterPro" id="IPR029016">
    <property type="entry name" value="GAF-like_dom_sf"/>
</dbReference>
<dbReference type="InterPro" id="IPR000014">
    <property type="entry name" value="PAS"/>
</dbReference>
<dbReference type="PROSITE" id="PS50113">
    <property type="entry name" value="PAC"/>
    <property type="match status" value="4"/>
</dbReference>
<dbReference type="Pfam" id="PF02518">
    <property type="entry name" value="HATPase_c"/>
    <property type="match status" value="1"/>
</dbReference>
<proteinExistence type="predicted"/>
<keyword evidence="6" id="KW-0812">Transmembrane</keyword>
<dbReference type="CDD" id="cd00082">
    <property type="entry name" value="HisKA"/>
    <property type="match status" value="1"/>
</dbReference>
<dbReference type="CDD" id="cd00130">
    <property type="entry name" value="PAS"/>
    <property type="match status" value="3"/>
</dbReference>